<dbReference type="RefSeq" id="WP_277563389.1">
    <property type="nucleotide sequence ID" value="NZ_JAPDHZ010000002.1"/>
</dbReference>
<dbReference type="Proteomes" id="UP001153387">
    <property type="component" value="Unassembled WGS sequence"/>
</dbReference>
<comment type="caution">
    <text evidence="1">The sequence shown here is derived from an EMBL/GenBank/DDBJ whole genome shotgun (WGS) entry which is preliminary data.</text>
</comment>
<reference evidence="1 2" key="1">
    <citation type="submission" date="2022-10" db="EMBL/GenBank/DDBJ databases">
        <title>Comparative genomic analysis of Cohnella hashimotonis sp. nov., isolated from the International Space Station.</title>
        <authorList>
            <person name="Simpson A."/>
            <person name="Venkateswaran K."/>
        </authorList>
    </citation>
    <scope>NUCLEOTIDE SEQUENCE [LARGE SCALE GENOMIC DNA]</scope>
    <source>
        <strain evidence="1 2">DSM 18997</strain>
    </source>
</reference>
<proteinExistence type="predicted"/>
<evidence type="ECO:0000313" key="1">
    <source>
        <dbReference type="EMBL" id="MDG0789440.1"/>
    </source>
</evidence>
<keyword evidence="2" id="KW-1185">Reference proteome</keyword>
<evidence type="ECO:0000313" key="2">
    <source>
        <dbReference type="Proteomes" id="UP001153387"/>
    </source>
</evidence>
<name>A0A9X4QKJ0_9BACL</name>
<dbReference type="AlphaFoldDB" id="A0A9X4QKJ0"/>
<protein>
    <submittedName>
        <fullName evidence="1">Uncharacterized protein</fullName>
    </submittedName>
</protein>
<organism evidence="1 2">
    <name type="scientific">Cohnella ginsengisoli</name>
    <dbReference type="NCBI Taxonomy" id="425004"/>
    <lineage>
        <taxon>Bacteria</taxon>
        <taxon>Bacillati</taxon>
        <taxon>Bacillota</taxon>
        <taxon>Bacilli</taxon>
        <taxon>Bacillales</taxon>
        <taxon>Paenibacillaceae</taxon>
        <taxon>Cohnella</taxon>
    </lineage>
</organism>
<accession>A0A9X4QKJ0</accession>
<gene>
    <name evidence="1" type="ORF">OMP38_00175</name>
</gene>
<sequence>MNLNKRIELAVWSIKILKSDTIFPKRANAFDFTYPTLRSTDITDVDAEFVADPFMVSDGLKYYLFF</sequence>
<dbReference type="EMBL" id="JAPDHZ010000002">
    <property type="protein sequence ID" value="MDG0789440.1"/>
    <property type="molecule type" value="Genomic_DNA"/>
</dbReference>